<accession>A0ABX7ER49</accession>
<dbReference type="PANTHER" id="PTHR38042">
    <property type="entry name" value="UROPORPHYRINOGEN-III SYNTHASE, CHLOROPLASTIC"/>
    <property type="match status" value="1"/>
</dbReference>
<keyword evidence="5 9" id="KW-0627">Porphyrin biosynthesis</keyword>
<organism evidence="11 12">
    <name type="scientific">Rhizobium rosettiformans</name>
    <dbReference type="NCBI Taxonomy" id="1368430"/>
    <lineage>
        <taxon>Bacteria</taxon>
        <taxon>Pseudomonadati</taxon>
        <taxon>Pseudomonadota</taxon>
        <taxon>Alphaproteobacteria</taxon>
        <taxon>Hyphomicrobiales</taxon>
        <taxon>Rhizobiaceae</taxon>
        <taxon>Rhizobium/Agrobacterium group</taxon>
        <taxon>Rhizobium</taxon>
    </lineage>
</organism>
<comment type="similarity">
    <text evidence="2 9">Belongs to the uroporphyrinogen-III synthase family.</text>
</comment>
<evidence type="ECO:0000256" key="3">
    <source>
        <dbReference type="ARBA" id="ARBA00013109"/>
    </source>
</evidence>
<proteinExistence type="inferred from homology"/>
<keyword evidence="4 9" id="KW-0456">Lyase</keyword>
<dbReference type="RefSeq" id="WP_203018472.1">
    <property type="nucleotide sequence ID" value="NZ_CP032405.1"/>
</dbReference>
<protein>
    <recommendedName>
        <fullName evidence="7 9">Uroporphyrinogen-III synthase</fullName>
        <ecNumber evidence="3 9">4.2.1.75</ecNumber>
    </recommendedName>
</protein>
<keyword evidence="12" id="KW-1185">Reference proteome</keyword>
<evidence type="ECO:0000256" key="6">
    <source>
        <dbReference type="ARBA" id="ARBA00037589"/>
    </source>
</evidence>
<evidence type="ECO:0000256" key="7">
    <source>
        <dbReference type="ARBA" id="ARBA00040167"/>
    </source>
</evidence>
<dbReference type="InterPro" id="IPR039793">
    <property type="entry name" value="UROS/Hem4"/>
</dbReference>
<dbReference type="Proteomes" id="UP000596351">
    <property type="component" value="Chromosome"/>
</dbReference>
<comment type="function">
    <text evidence="6 9">Catalyzes cyclization of the linear tetrapyrrole, hydroxymethylbilane, to the macrocyclic uroporphyrinogen III.</text>
</comment>
<evidence type="ECO:0000256" key="4">
    <source>
        <dbReference type="ARBA" id="ARBA00023239"/>
    </source>
</evidence>
<sequence length="239" mass="26150">MRVLVTRPEPASARTAAELERRGHEPVLLPLMQALQQPEALAAPPAPDTAFLAVTSAEAMRVVKTLPDDARRLFLALPLFAVGRATARAAREAGFTDVSVADGDGHSLAGLLIAKSDQNPGASILYLTGTPRSPDFEAKLQEAGRMVDVRECYRMVPSIYPDAAVIDKLTPMPDTILVYSSETARRLGELHERSSEVLDWPQTRFLCLSEKIADALPADFHARSCWPMEPREDLLLLLL</sequence>
<name>A0ABX7ER49_9HYPH</name>
<dbReference type="PANTHER" id="PTHR38042:SF1">
    <property type="entry name" value="UROPORPHYRINOGEN-III SYNTHASE, CHLOROPLASTIC"/>
    <property type="match status" value="1"/>
</dbReference>
<dbReference type="CDD" id="cd06578">
    <property type="entry name" value="HemD"/>
    <property type="match status" value="1"/>
</dbReference>
<dbReference type="Gene3D" id="3.40.50.10090">
    <property type="match status" value="2"/>
</dbReference>
<dbReference type="EC" id="4.2.1.75" evidence="3 9"/>
<dbReference type="SUPFAM" id="SSF69618">
    <property type="entry name" value="HemD-like"/>
    <property type="match status" value="1"/>
</dbReference>
<reference evidence="11 12" key="1">
    <citation type="submission" date="2018-09" db="EMBL/GenBank/DDBJ databases">
        <title>Rhizobium sp. MAE2-X.</title>
        <authorList>
            <person name="Lee Y."/>
            <person name="Jeon C.O."/>
        </authorList>
    </citation>
    <scope>NUCLEOTIDE SEQUENCE [LARGE SCALE GENOMIC DNA]</scope>
    <source>
        <strain evidence="11 12">MAE2-X</strain>
    </source>
</reference>
<dbReference type="EMBL" id="CP032405">
    <property type="protein sequence ID" value="QRF50820.1"/>
    <property type="molecule type" value="Genomic_DNA"/>
</dbReference>
<gene>
    <name evidence="11" type="ORF">D4A92_04845</name>
</gene>
<dbReference type="NCBIfam" id="NF006621">
    <property type="entry name" value="PRK09189.1"/>
    <property type="match status" value="1"/>
</dbReference>
<dbReference type="InterPro" id="IPR036108">
    <property type="entry name" value="4pyrrol_syn_uPrphyn_synt_sf"/>
</dbReference>
<evidence type="ECO:0000256" key="5">
    <source>
        <dbReference type="ARBA" id="ARBA00023244"/>
    </source>
</evidence>
<dbReference type="Pfam" id="PF02602">
    <property type="entry name" value="HEM4"/>
    <property type="match status" value="1"/>
</dbReference>
<evidence type="ECO:0000256" key="8">
    <source>
        <dbReference type="ARBA" id="ARBA00048617"/>
    </source>
</evidence>
<evidence type="ECO:0000313" key="11">
    <source>
        <dbReference type="EMBL" id="QRF50820.1"/>
    </source>
</evidence>
<comment type="pathway">
    <text evidence="1 9">Porphyrin-containing compound metabolism; protoporphyrin-IX biosynthesis; coproporphyrinogen-III from 5-aminolevulinate: step 3/4.</text>
</comment>
<dbReference type="InterPro" id="IPR003754">
    <property type="entry name" value="4pyrrol_synth_uPrphyn_synth"/>
</dbReference>
<evidence type="ECO:0000259" key="10">
    <source>
        <dbReference type="Pfam" id="PF02602"/>
    </source>
</evidence>
<comment type="catalytic activity">
    <reaction evidence="8 9">
        <text>hydroxymethylbilane = uroporphyrinogen III + H2O</text>
        <dbReference type="Rhea" id="RHEA:18965"/>
        <dbReference type="ChEBI" id="CHEBI:15377"/>
        <dbReference type="ChEBI" id="CHEBI:57308"/>
        <dbReference type="ChEBI" id="CHEBI:57845"/>
        <dbReference type="EC" id="4.2.1.75"/>
    </reaction>
</comment>
<evidence type="ECO:0000256" key="9">
    <source>
        <dbReference type="RuleBase" id="RU366031"/>
    </source>
</evidence>
<evidence type="ECO:0000256" key="2">
    <source>
        <dbReference type="ARBA" id="ARBA00008133"/>
    </source>
</evidence>
<feature type="domain" description="Tetrapyrrole biosynthesis uroporphyrinogen III synthase" evidence="10">
    <location>
        <begin position="14"/>
        <end position="231"/>
    </location>
</feature>
<evidence type="ECO:0000313" key="12">
    <source>
        <dbReference type="Proteomes" id="UP000596351"/>
    </source>
</evidence>
<evidence type="ECO:0000256" key="1">
    <source>
        <dbReference type="ARBA" id="ARBA00004772"/>
    </source>
</evidence>